<dbReference type="Proteomes" id="UP000326759">
    <property type="component" value="Unassembled WGS sequence"/>
</dbReference>
<feature type="compositionally biased region" description="Basic and acidic residues" evidence="1">
    <location>
        <begin position="180"/>
        <end position="189"/>
    </location>
</feature>
<feature type="compositionally biased region" description="Basic residues" evidence="1">
    <location>
        <begin position="245"/>
        <end position="255"/>
    </location>
</feature>
<proteinExistence type="predicted"/>
<evidence type="ECO:0000256" key="1">
    <source>
        <dbReference type="SAM" id="MobiDB-lite"/>
    </source>
</evidence>
<dbReference type="OrthoDB" id="442970at2759"/>
<dbReference type="AlphaFoldDB" id="A0A5N5SKJ5"/>
<keyword evidence="3" id="KW-1185">Reference proteome</keyword>
<evidence type="ECO:0000313" key="3">
    <source>
        <dbReference type="Proteomes" id="UP000326759"/>
    </source>
</evidence>
<feature type="compositionally biased region" description="Acidic residues" evidence="1">
    <location>
        <begin position="196"/>
        <end position="209"/>
    </location>
</feature>
<feature type="compositionally biased region" description="Basic and acidic residues" evidence="1">
    <location>
        <begin position="80"/>
        <end position="92"/>
    </location>
</feature>
<feature type="compositionally biased region" description="Polar residues" evidence="1">
    <location>
        <begin position="116"/>
        <end position="125"/>
    </location>
</feature>
<organism evidence="2 3">
    <name type="scientific">Armadillidium nasatum</name>
    <dbReference type="NCBI Taxonomy" id="96803"/>
    <lineage>
        <taxon>Eukaryota</taxon>
        <taxon>Metazoa</taxon>
        <taxon>Ecdysozoa</taxon>
        <taxon>Arthropoda</taxon>
        <taxon>Crustacea</taxon>
        <taxon>Multicrustacea</taxon>
        <taxon>Malacostraca</taxon>
        <taxon>Eumalacostraca</taxon>
        <taxon>Peracarida</taxon>
        <taxon>Isopoda</taxon>
        <taxon>Oniscidea</taxon>
        <taxon>Crinocheta</taxon>
        <taxon>Armadillidiidae</taxon>
        <taxon>Armadillidium</taxon>
    </lineage>
</organism>
<comment type="caution">
    <text evidence="2">The sequence shown here is derived from an EMBL/GenBank/DDBJ whole genome shotgun (WGS) entry which is preliminary data.</text>
</comment>
<sequence>NFKLLSFGDEAEEDEEELQTVTKKLPVKNNSAHDIAMDPTLSSTVIISEEERKSAIQKIRDKLKSEAKKIEEENNEVDEKENNIDKDNEKSDTNMNKRRLELKAEIRKLKRELHGSSKNTGSESAPSEEKDSKRKKLENPILEEYYQERSKYEEERKKLPKKGTTRESLTLDLLKRFSNKVKDVHDKEANTTNQSDESDHDYDDDDDESWLTHNLNFEDAEPTLAKDANTKDDNWYDITDPRNALNKRRREKARH</sequence>
<evidence type="ECO:0000313" key="2">
    <source>
        <dbReference type="EMBL" id="KAB7494506.1"/>
    </source>
</evidence>
<feature type="compositionally biased region" description="Basic and acidic residues" evidence="1">
    <location>
        <begin position="98"/>
        <end position="115"/>
    </location>
</feature>
<evidence type="ECO:0008006" key="4">
    <source>
        <dbReference type="Google" id="ProtNLM"/>
    </source>
</evidence>
<name>A0A5N5SKJ5_9CRUS</name>
<protein>
    <recommendedName>
        <fullName evidence="4">Peptidyl-prolyl cis-trans isomerase CWC27-like protein</fullName>
    </recommendedName>
</protein>
<feature type="compositionally biased region" description="Basic and acidic residues" evidence="1">
    <location>
        <begin position="146"/>
        <end position="157"/>
    </location>
</feature>
<accession>A0A5N5SKJ5</accession>
<dbReference type="EMBL" id="SEYY01023955">
    <property type="protein sequence ID" value="KAB7494506.1"/>
    <property type="molecule type" value="Genomic_DNA"/>
</dbReference>
<gene>
    <name evidence="2" type="ORF">Anas_00367</name>
</gene>
<reference evidence="2 3" key="1">
    <citation type="journal article" date="2019" name="PLoS Biol.">
        <title>Sex chromosomes control vertical transmission of feminizing Wolbachia symbionts in an isopod.</title>
        <authorList>
            <person name="Becking T."/>
            <person name="Chebbi M.A."/>
            <person name="Giraud I."/>
            <person name="Moumen B."/>
            <person name="Laverre T."/>
            <person name="Caubet Y."/>
            <person name="Peccoud J."/>
            <person name="Gilbert C."/>
            <person name="Cordaux R."/>
        </authorList>
    </citation>
    <scope>NUCLEOTIDE SEQUENCE [LARGE SCALE GENOMIC DNA]</scope>
    <source>
        <strain evidence="2">ANa2</strain>
        <tissue evidence="2">Whole body excluding digestive tract and cuticle</tissue>
    </source>
</reference>
<feature type="non-terminal residue" evidence="2">
    <location>
        <position position="1"/>
    </location>
</feature>
<feature type="region of interest" description="Disordered" evidence="1">
    <location>
        <begin position="66"/>
        <end position="255"/>
    </location>
</feature>